<evidence type="ECO:0000313" key="2">
    <source>
        <dbReference type="Proteomes" id="UP001515480"/>
    </source>
</evidence>
<gene>
    <name evidence="1" type="ORF">AB1Y20_018736</name>
</gene>
<name>A0AB34JP47_PRYPA</name>
<reference evidence="1 2" key="1">
    <citation type="journal article" date="2024" name="Science">
        <title>Giant polyketide synthase enzymes in the biosynthesis of giant marine polyether toxins.</title>
        <authorList>
            <person name="Fallon T.R."/>
            <person name="Shende V.V."/>
            <person name="Wierzbicki I.H."/>
            <person name="Pendleton A.L."/>
            <person name="Watervoot N.F."/>
            <person name="Auber R.P."/>
            <person name="Gonzalez D.J."/>
            <person name="Wisecaver J.H."/>
            <person name="Moore B.S."/>
        </authorList>
    </citation>
    <scope>NUCLEOTIDE SEQUENCE [LARGE SCALE GENOMIC DNA]</scope>
    <source>
        <strain evidence="1 2">12B1</strain>
    </source>
</reference>
<protein>
    <submittedName>
        <fullName evidence="1">Uncharacterized protein</fullName>
    </submittedName>
</protein>
<dbReference type="Gene3D" id="3.80.10.10">
    <property type="entry name" value="Ribonuclease Inhibitor"/>
    <property type="match status" value="1"/>
</dbReference>
<evidence type="ECO:0000313" key="1">
    <source>
        <dbReference type="EMBL" id="KAL1523814.1"/>
    </source>
</evidence>
<dbReference type="PANTHER" id="PTHR24110:SF3">
    <property type="entry name" value="CENTROSOMAL PROTEIN OF 78 KDA"/>
    <property type="match status" value="1"/>
</dbReference>
<dbReference type="EMBL" id="JBGBPQ010000005">
    <property type="protein sequence ID" value="KAL1523814.1"/>
    <property type="molecule type" value="Genomic_DNA"/>
</dbReference>
<comment type="caution">
    <text evidence="1">The sequence shown here is derived from an EMBL/GenBank/DDBJ whole genome shotgun (WGS) entry which is preliminary data.</text>
</comment>
<sequence length="347" mass="38735">MAHRCCGCVRCTPCHACQVCSLQKVARHPKESDVPRQVSKPAQGGSVALDIDWLDVASIRQTSITLDALPLRWREARILSAIQLVCGRKLSSRGAERRGAKATFYCRDKDDRVIRDPTRAREADNLLRCALRHTSANQALVSFELAGVPCPIKPLCAALANGLNGRHLQTFRLSHIPADGLRLKAIVKVLSGCAALSVVGLHKCSLSDTDMPEIVKLIQAVRRRRIRVRGQTRVQWWRETLRCYDQSGQFERYEAESEDPAVSESPLTLELAANAFGDKSVSLLEEHLLEDDTLQALVLDLRANRMTERGIHILQRVVSDRMESCKVETWSALELRVDGNSALHQHI</sequence>
<organism evidence="1 2">
    <name type="scientific">Prymnesium parvum</name>
    <name type="common">Toxic golden alga</name>
    <dbReference type="NCBI Taxonomy" id="97485"/>
    <lineage>
        <taxon>Eukaryota</taxon>
        <taxon>Haptista</taxon>
        <taxon>Haptophyta</taxon>
        <taxon>Prymnesiophyceae</taxon>
        <taxon>Prymnesiales</taxon>
        <taxon>Prymnesiaceae</taxon>
        <taxon>Prymnesium</taxon>
    </lineage>
</organism>
<dbReference type="InterPro" id="IPR032675">
    <property type="entry name" value="LRR_dom_sf"/>
</dbReference>
<dbReference type="PANTHER" id="PTHR24110">
    <property type="entry name" value="CENTROSOMAL PROTEIN OF 78 KDA"/>
    <property type="match status" value="1"/>
</dbReference>
<proteinExistence type="predicted"/>
<dbReference type="Proteomes" id="UP001515480">
    <property type="component" value="Unassembled WGS sequence"/>
</dbReference>
<keyword evidence="2" id="KW-1185">Reference proteome</keyword>
<dbReference type="SUPFAM" id="SSF52047">
    <property type="entry name" value="RNI-like"/>
    <property type="match status" value="1"/>
</dbReference>
<dbReference type="AlphaFoldDB" id="A0AB34JP47"/>
<accession>A0AB34JP47</accession>